<name>A0A137S351_9GAMM</name>
<dbReference type="GO" id="GO:0019380">
    <property type="term" value="P:3-phenylpropionate catabolic process"/>
    <property type="evidence" value="ECO:0007669"/>
    <property type="project" value="TreeGrafter"/>
</dbReference>
<comment type="caution">
    <text evidence="5">The sequence shown here is derived from an EMBL/GenBank/DDBJ whole genome shotgun (WGS) entry which is preliminary data.</text>
</comment>
<dbReference type="PANTHER" id="PTHR41534:SF1">
    <property type="entry name" value="BLR3401 PROTEIN"/>
    <property type="match status" value="1"/>
</dbReference>
<dbReference type="SUPFAM" id="SSF54427">
    <property type="entry name" value="NTF2-like"/>
    <property type="match status" value="1"/>
</dbReference>
<proteinExistence type="inferred from homology"/>
<sequence>MNISYDEIRDFLYSEQRCLDDKDYDQWLEHYAKDAEYWVPSWDVDGELTEDPQSEISLMYYARRDGLEDRVFRLQTGRSSSSSQPEPRTLHMLSNLEVATASDSDAEVRYNWVTNSVRHDTVNTYFGCAFVILVRSEDGKLKIKRKKIVLKNDCIHQVVDIYHL</sequence>
<dbReference type="Proteomes" id="UP000070282">
    <property type="component" value="Unassembled WGS sequence"/>
</dbReference>
<keyword evidence="6" id="KW-1185">Reference proteome</keyword>
<protein>
    <submittedName>
        <fullName evidence="5">Benzoate 1,2-dioxygenase beta subunit</fullName>
        <ecNumber evidence="5">1.14.12.10</ecNumber>
    </submittedName>
</protein>
<accession>A0A137S351</accession>
<dbReference type="CDD" id="cd00667">
    <property type="entry name" value="ring_hydroxylating_dioxygenases_beta"/>
    <property type="match status" value="1"/>
</dbReference>
<keyword evidence="2" id="KW-0058">Aromatic hydrocarbons catabolism</keyword>
<evidence type="ECO:0000256" key="4">
    <source>
        <dbReference type="ARBA" id="ARBA00023002"/>
    </source>
</evidence>
<evidence type="ECO:0000313" key="6">
    <source>
        <dbReference type="Proteomes" id="UP000070282"/>
    </source>
</evidence>
<evidence type="ECO:0000256" key="3">
    <source>
        <dbReference type="ARBA" id="ARBA00022964"/>
    </source>
</evidence>
<dbReference type="Gene3D" id="3.10.450.50">
    <property type="match status" value="1"/>
</dbReference>
<gene>
    <name evidence="5" type="ORF">J122_3641</name>
</gene>
<dbReference type="PATRIC" id="fig|1306954.6.peg.2212"/>
<keyword evidence="3 5" id="KW-0223">Dioxygenase</keyword>
<dbReference type="InterPro" id="IPR032710">
    <property type="entry name" value="NTF2-like_dom_sf"/>
</dbReference>
<evidence type="ECO:0000313" key="5">
    <source>
        <dbReference type="EMBL" id="KXO06848.1"/>
    </source>
</evidence>
<dbReference type="PANTHER" id="PTHR41534">
    <property type="entry name" value="BLR3401 PROTEIN"/>
    <property type="match status" value="1"/>
</dbReference>
<dbReference type="InterPro" id="IPR000391">
    <property type="entry name" value="Rng_hydr_dOase-bsu"/>
</dbReference>
<dbReference type="Pfam" id="PF00866">
    <property type="entry name" value="Ring_hydroxyl_B"/>
    <property type="match status" value="1"/>
</dbReference>
<comment type="similarity">
    <text evidence="1">Belongs to the bacterial ring-hydroxylating dioxygenase beta subunit family.</text>
</comment>
<organism evidence="5 6">
    <name type="scientific">Marinobacter excellens LAMA 842</name>
    <dbReference type="NCBI Taxonomy" id="1306954"/>
    <lineage>
        <taxon>Bacteria</taxon>
        <taxon>Pseudomonadati</taxon>
        <taxon>Pseudomonadota</taxon>
        <taxon>Gammaproteobacteria</taxon>
        <taxon>Pseudomonadales</taxon>
        <taxon>Marinobacteraceae</taxon>
        <taxon>Marinobacter</taxon>
    </lineage>
</organism>
<keyword evidence="4 5" id="KW-0560">Oxidoreductase</keyword>
<dbReference type="EC" id="1.14.12.10" evidence="5"/>
<dbReference type="GO" id="GO:0018623">
    <property type="term" value="F:benzoate 1,2-dioxygenase activity"/>
    <property type="evidence" value="ECO:0007669"/>
    <property type="project" value="UniProtKB-EC"/>
</dbReference>
<reference evidence="6" key="1">
    <citation type="submission" date="2015-12" db="EMBL/GenBank/DDBJ databases">
        <authorList>
            <person name="Lima A."/>
            <person name="Farahani Zayas N."/>
            <person name="Castro Da Silva M.A."/>
            <person name="Cabral A."/>
            <person name="Pessatti M.L."/>
        </authorList>
    </citation>
    <scope>NUCLEOTIDE SEQUENCE [LARGE SCALE GENOMIC DNA]</scope>
    <source>
        <strain evidence="6">LAMA 842</strain>
    </source>
</reference>
<dbReference type="EMBL" id="LOCO01000028">
    <property type="protein sequence ID" value="KXO06848.1"/>
    <property type="molecule type" value="Genomic_DNA"/>
</dbReference>
<evidence type="ECO:0000256" key="1">
    <source>
        <dbReference type="ARBA" id="ARBA00009570"/>
    </source>
</evidence>
<evidence type="ECO:0000256" key="2">
    <source>
        <dbReference type="ARBA" id="ARBA00022797"/>
    </source>
</evidence>
<dbReference type="RefSeq" id="WP_061333419.1">
    <property type="nucleotide sequence ID" value="NZ_LOCO01000028.1"/>
</dbReference>
<dbReference type="AlphaFoldDB" id="A0A137S351"/>